<dbReference type="InterPro" id="IPR036388">
    <property type="entry name" value="WH-like_DNA-bd_sf"/>
</dbReference>
<evidence type="ECO:0000256" key="4">
    <source>
        <dbReference type="ARBA" id="ARBA00023163"/>
    </source>
</evidence>
<comment type="caution">
    <text evidence="7">The sequence shown here is derived from an EMBL/GenBank/DDBJ whole genome shotgun (WGS) entry which is preliminary data.</text>
</comment>
<dbReference type="GO" id="GO:0003677">
    <property type="term" value="F:DNA binding"/>
    <property type="evidence" value="ECO:0007669"/>
    <property type="project" value="InterPro"/>
</dbReference>
<dbReference type="EMBL" id="MUJK01000014">
    <property type="protein sequence ID" value="POF39217.1"/>
    <property type="molecule type" value="Genomic_DNA"/>
</dbReference>
<keyword evidence="3" id="KW-0731">Sigma factor</keyword>
<gene>
    <name evidence="7" type="ORF">B0D71_27335</name>
</gene>
<dbReference type="RefSeq" id="WP_103397568.1">
    <property type="nucleotide sequence ID" value="NZ_MUJK01000014.1"/>
</dbReference>
<evidence type="ECO:0000313" key="7">
    <source>
        <dbReference type="EMBL" id="POF39217.1"/>
    </source>
</evidence>
<dbReference type="GO" id="GO:0006352">
    <property type="term" value="P:DNA-templated transcription initiation"/>
    <property type="evidence" value="ECO:0007669"/>
    <property type="project" value="InterPro"/>
</dbReference>
<organism evidence="7 8">
    <name type="scientific">Pseudomonas laurylsulfativorans</name>
    <dbReference type="NCBI Taxonomy" id="1943631"/>
    <lineage>
        <taxon>Bacteria</taxon>
        <taxon>Pseudomonadati</taxon>
        <taxon>Pseudomonadota</taxon>
        <taxon>Gammaproteobacteria</taxon>
        <taxon>Pseudomonadales</taxon>
        <taxon>Pseudomonadaceae</taxon>
        <taxon>Pseudomonas</taxon>
    </lineage>
</organism>
<keyword evidence="8" id="KW-1185">Reference proteome</keyword>
<sequence length="182" mass="20810">MSGTDILHRKHVDSLFRAHYHWLCIRLRQSLNDAAGVEDIASETFVQLLEAPGLTAIREPRALLTTIAQRLLYQRWRRGDLERRYVQQMQQAEPDHADSPEQLAHLSQTLTRVDRSLQRLPGKVRSTFLLSRIDGLTYPQIAASLGISLRSVSDYMTRSQALCDRHSANQALNRPLQNKRSA</sequence>
<dbReference type="GO" id="GO:0016987">
    <property type="term" value="F:sigma factor activity"/>
    <property type="evidence" value="ECO:0007669"/>
    <property type="project" value="UniProtKB-KW"/>
</dbReference>
<evidence type="ECO:0000259" key="6">
    <source>
        <dbReference type="Pfam" id="PF08281"/>
    </source>
</evidence>
<dbReference type="PANTHER" id="PTHR43133">
    <property type="entry name" value="RNA POLYMERASE ECF-TYPE SIGMA FACTO"/>
    <property type="match status" value="1"/>
</dbReference>
<keyword evidence="2" id="KW-0805">Transcription regulation</keyword>
<comment type="similarity">
    <text evidence="1">Belongs to the sigma-70 factor family. ECF subfamily.</text>
</comment>
<dbReference type="OrthoDB" id="9797134at2"/>
<dbReference type="Gene3D" id="1.10.1740.10">
    <property type="match status" value="1"/>
</dbReference>
<feature type="domain" description="RNA polymerase sigma-70 region 2" evidence="5">
    <location>
        <begin position="15"/>
        <end position="79"/>
    </location>
</feature>
<dbReference type="Proteomes" id="UP000237440">
    <property type="component" value="Unassembled WGS sequence"/>
</dbReference>
<evidence type="ECO:0000256" key="3">
    <source>
        <dbReference type="ARBA" id="ARBA00023082"/>
    </source>
</evidence>
<dbReference type="Pfam" id="PF08281">
    <property type="entry name" value="Sigma70_r4_2"/>
    <property type="match status" value="1"/>
</dbReference>
<reference evidence="8" key="1">
    <citation type="submission" date="2017-02" db="EMBL/GenBank/DDBJ databases">
        <authorList>
            <person name="Furmanczyk E.M."/>
        </authorList>
    </citation>
    <scope>NUCLEOTIDE SEQUENCE [LARGE SCALE GENOMIC DNA]</scope>
    <source>
        <strain evidence="8">AP3_22</strain>
    </source>
</reference>
<feature type="domain" description="RNA polymerase sigma factor 70 region 4 type 2" evidence="6">
    <location>
        <begin position="112"/>
        <end position="158"/>
    </location>
</feature>
<dbReference type="Pfam" id="PF04542">
    <property type="entry name" value="Sigma70_r2"/>
    <property type="match status" value="1"/>
</dbReference>
<dbReference type="SUPFAM" id="SSF88946">
    <property type="entry name" value="Sigma2 domain of RNA polymerase sigma factors"/>
    <property type="match status" value="1"/>
</dbReference>
<proteinExistence type="inferred from homology"/>
<dbReference type="AlphaFoldDB" id="A0A2S3VH09"/>
<keyword evidence="4" id="KW-0804">Transcription</keyword>
<dbReference type="SUPFAM" id="SSF88659">
    <property type="entry name" value="Sigma3 and sigma4 domains of RNA polymerase sigma factors"/>
    <property type="match status" value="1"/>
</dbReference>
<evidence type="ECO:0000259" key="5">
    <source>
        <dbReference type="Pfam" id="PF04542"/>
    </source>
</evidence>
<dbReference type="NCBIfam" id="TIGR02937">
    <property type="entry name" value="sigma70-ECF"/>
    <property type="match status" value="1"/>
</dbReference>
<dbReference type="Gene3D" id="1.10.10.10">
    <property type="entry name" value="Winged helix-like DNA-binding domain superfamily/Winged helix DNA-binding domain"/>
    <property type="match status" value="1"/>
</dbReference>
<dbReference type="InterPro" id="IPR013249">
    <property type="entry name" value="RNA_pol_sigma70_r4_t2"/>
</dbReference>
<evidence type="ECO:0000256" key="1">
    <source>
        <dbReference type="ARBA" id="ARBA00010641"/>
    </source>
</evidence>
<dbReference type="InterPro" id="IPR039425">
    <property type="entry name" value="RNA_pol_sigma-70-like"/>
</dbReference>
<dbReference type="InterPro" id="IPR013324">
    <property type="entry name" value="RNA_pol_sigma_r3/r4-like"/>
</dbReference>
<evidence type="ECO:0000256" key="2">
    <source>
        <dbReference type="ARBA" id="ARBA00023015"/>
    </source>
</evidence>
<protein>
    <submittedName>
        <fullName evidence="7">RNA polymerase subunit sigma</fullName>
    </submittedName>
</protein>
<dbReference type="PANTHER" id="PTHR43133:SF63">
    <property type="entry name" value="RNA POLYMERASE SIGMA FACTOR FECI-RELATED"/>
    <property type="match status" value="1"/>
</dbReference>
<dbReference type="InterPro" id="IPR013325">
    <property type="entry name" value="RNA_pol_sigma_r2"/>
</dbReference>
<dbReference type="InterPro" id="IPR014284">
    <property type="entry name" value="RNA_pol_sigma-70_dom"/>
</dbReference>
<name>A0A2S3VH09_9PSED</name>
<dbReference type="InterPro" id="IPR007627">
    <property type="entry name" value="RNA_pol_sigma70_r2"/>
</dbReference>
<evidence type="ECO:0000313" key="8">
    <source>
        <dbReference type="Proteomes" id="UP000237440"/>
    </source>
</evidence>
<accession>A0A2S3VH09</accession>